<proteinExistence type="predicted"/>
<gene>
    <name evidence="2" type="ORF">CJU94_14950</name>
</gene>
<name>A0A248VK24_9BURK</name>
<dbReference type="EMBL" id="CP022989">
    <property type="protein sequence ID" value="ASV99330.1"/>
    <property type="molecule type" value="Genomic_DNA"/>
</dbReference>
<reference evidence="2 3" key="1">
    <citation type="submission" date="2017-08" db="EMBL/GenBank/DDBJ databases">
        <title>Identification and genetic characteristics of simultaneous BTEX- and naphthalene-degrading Paraburkholderia sp. BN5 isolated from petroleum-contaminated soil.</title>
        <authorList>
            <person name="Lee Y."/>
            <person name="Jeon C.O."/>
        </authorList>
    </citation>
    <scope>NUCLEOTIDE SEQUENCE [LARGE SCALE GENOMIC DNA]</scope>
    <source>
        <strain evidence="2 3">BN5</strain>
    </source>
</reference>
<dbReference type="AlphaFoldDB" id="A0A248VK24"/>
<dbReference type="Proteomes" id="UP000215158">
    <property type="component" value="Chromosome 1"/>
</dbReference>
<dbReference type="KEGG" id="parb:CJU94_14950"/>
<evidence type="ECO:0000313" key="2">
    <source>
        <dbReference type="EMBL" id="ASV99330.1"/>
    </source>
</evidence>
<protein>
    <submittedName>
        <fullName evidence="2">Uncharacterized protein</fullName>
    </submittedName>
</protein>
<accession>A0A248VK24</accession>
<organism evidence="2 3">
    <name type="scientific">Paraburkholderia aromaticivorans</name>
    <dbReference type="NCBI Taxonomy" id="2026199"/>
    <lineage>
        <taxon>Bacteria</taxon>
        <taxon>Pseudomonadati</taxon>
        <taxon>Pseudomonadota</taxon>
        <taxon>Betaproteobacteria</taxon>
        <taxon>Burkholderiales</taxon>
        <taxon>Burkholderiaceae</taxon>
        <taxon>Paraburkholderia</taxon>
    </lineage>
</organism>
<keyword evidence="3" id="KW-1185">Reference proteome</keyword>
<evidence type="ECO:0000256" key="1">
    <source>
        <dbReference type="SAM" id="MobiDB-lite"/>
    </source>
</evidence>
<feature type="region of interest" description="Disordered" evidence="1">
    <location>
        <begin position="29"/>
        <end position="49"/>
    </location>
</feature>
<sequence>MADEKRHACTRRNGSQDVATVLQRGAFERAGVAKNDSSPPIKRTTHTPPPLVAMHAARMSGNGTLLAECSAR</sequence>
<evidence type="ECO:0000313" key="3">
    <source>
        <dbReference type="Proteomes" id="UP000215158"/>
    </source>
</evidence>